<keyword evidence="1" id="KW-0812">Transmembrane</keyword>
<accession>A0A0U5CWH3</accession>
<organism evidence="2 3">
    <name type="scientific">Halobacterium hubeiense</name>
    <dbReference type="NCBI Taxonomy" id="1407499"/>
    <lineage>
        <taxon>Archaea</taxon>
        <taxon>Methanobacteriati</taxon>
        <taxon>Methanobacteriota</taxon>
        <taxon>Stenosarchaea group</taxon>
        <taxon>Halobacteria</taxon>
        <taxon>Halobacteriales</taxon>
        <taxon>Halobacteriaceae</taxon>
        <taxon>Halobacterium</taxon>
    </lineage>
</organism>
<evidence type="ECO:0000313" key="2">
    <source>
        <dbReference type="EMBL" id="CQH50608.1"/>
    </source>
</evidence>
<evidence type="ECO:0000256" key="1">
    <source>
        <dbReference type="SAM" id="Phobius"/>
    </source>
</evidence>
<dbReference type="Proteomes" id="UP000066737">
    <property type="component" value="Chromosome I"/>
</dbReference>
<dbReference type="InterPro" id="IPR055968">
    <property type="entry name" value="DUF7546"/>
</dbReference>
<feature type="transmembrane region" description="Helical" evidence="1">
    <location>
        <begin position="158"/>
        <end position="191"/>
    </location>
</feature>
<dbReference type="AlphaFoldDB" id="A0A0U5CWH3"/>
<dbReference type="KEGG" id="hhb:Hhub_1643"/>
<evidence type="ECO:0000313" key="3">
    <source>
        <dbReference type="Proteomes" id="UP000066737"/>
    </source>
</evidence>
<keyword evidence="3" id="KW-1185">Reference proteome</keyword>
<feature type="transmembrane region" description="Helical" evidence="1">
    <location>
        <begin position="50"/>
        <end position="67"/>
    </location>
</feature>
<proteinExistence type="predicted"/>
<feature type="transmembrane region" description="Helical" evidence="1">
    <location>
        <begin position="18"/>
        <end position="38"/>
    </location>
</feature>
<gene>
    <name evidence="2" type="ORF">HHUB_1643</name>
</gene>
<name>A0A0U5CWH3_9EURY</name>
<dbReference type="STRING" id="1407499.HHUB_1643"/>
<protein>
    <submittedName>
        <fullName evidence="2">Uncharacterized protein</fullName>
    </submittedName>
</protein>
<feature type="transmembrane region" description="Helical" evidence="1">
    <location>
        <begin position="79"/>
        <end position="100"/>
    </location>
</feature>
<feature type="transmembrane region" description="Helical" evidence="1">
    <location>
        <begin position="197"/>
        <end position="214"/>
    </location>
</feature>
<dbReference type="Pfam" id="PF24412">
    <property type="entry name" value="DUF7546"/>
    <property type="match status" value="1"/>
</dbReference>
<feature type="transmembrane region" description="Helical" evidence="1">
    <location>
        <begin position="120"/>
        <end position="146"/>
    </location>
</feature>
<dbReference type="OrthoDB" id="308076at2157"/>
<keyword evidence="1" id="KW-0472">Membrane</keyword>
<keyword evidence="1" id="KW-1133">Transmembrane helix</keyword>
<sequence length="218" mass="22700">MGASVSLSPSRFVPTRKALLYAAFVLNGELALVLFYFAVSSSVPTDPVVLAYPFVWINASIWAVSRVDLPEASRRQRAFALALGVAYFLVLGGVGGLFMFHGADLGARVSWLSPGWGPAFVYSGADLTVSLLPFKVIGYATLAYLVAATVLDAAKTGVAGLLGLLACVSCAWPVAATVFTGAFGSASALAAAAQNEPYALSTVVFVSSVLLLAWRPTQ</sequence>
<reference evidence="3" key="1">
    <citation type="journal article" date="2016" name="Environ. Microbiol.">
        <title>The complete genome of a viable archaeum isolated from 123-million-year-old rock salt.</title>
        <authorList>
            <person name="Jaakkola S.T."/>
            <person name="Pfeiffer F."/>
            <person name="Ravantti J.J."/>
            <person name="Guo Q."/>
            <person name="Liu Y."/>
            <person name="Chen X."/>
            <person name="Ma H."/>
            <person name="Yang C."/>
            <person name="Oksanen H.M."/>
            <person name="Bamford D.H."/>
        </authorList>
    </citation>
    <scope>NUCLEOTIDE SEQUENCE</scope>
    <source>
        <strain evidence="3">JI20-1</strain>
    </source>
</reference>
<dbReference type="EMBL" id="LN831302">
    <property type="protein sequence ID" value="CQH50608.1"/>
    <property type="molecule type" value="Genomic_DNA"/>
</dbReference>